<feature type="domain" description="Cilium assembly protein DZIP1 N-terminal" evidence="2">
    <location>
        <begin position="25"/>
        <end position="96"/>
    </location>
</feature>
<dbReference type="STRING" id="6313.A0A0K0DEC5"/>
<organism evidence="3 4">
    <name type="scientific">Angiostrongylus cantonensis</name>
    <name type="common">Rat lungworm</name>
    <dbReference type="NCBI Taxonomy" id="6313"/>
    <lineage>
        <taxon>Eukaryota</taxon>
        <taxon>Metazoa</taxon>
        <taxon>Ecdysozoa</taxon>
        <taxon>Nematoda</taxon>
        <taxon>Chromadorea</taxon>
        <taxon>Rhabditida</taxon>
        <taxon>Rhabditina</taxon>
        <taxon>Rhabditomorpha</taxon>
        <taxon>Strongyloidea</taxon>
        <taxon>Metastrongylidae</taxon>
        <taxon>Angiostrongylus</taxon>
    </lineage>
</organism>
<keyword evidence="3" id="KW-1185">Reference proteome</keyword>
<reference evidence="3" key="1">
    <citation type="submission" date="2012-09" db="EMBL/GenBank/DDBJ databases">
        <authorList>
            <person name="Martin A.A."/>
        </authorList>
    </citation>
    <scope>NUCLEOTIDE SEQUENCE</scope>
</reference>
<evidence type="ECO:0000256" key="1">
    <source>
        <dbReference type="SAM" id="Coils"/>
    </source>
</evidence>
<dbReference type="AlphaFoldDB" id="A0A0K0DEC5"/>
<dbReference type="WBParaSite" id="ACAC_0000918501-mRNA-1">
    <property type="protein sequence ID" value="ACAC_0000918501-mRNA-1"/>
    <property type="gene ID" value="ACAC_0000918501"/>
</dbReference>
<evidence type="ECO:0000313" key="4">
    <source>
        <dbReference type="WBParaSite" id="ACAC_0000918501-mRNA-1"/>
    </source>
</evidence>
<evidence type="ECO:0000259" key="2">
    <source>
        <dbReference type="Pfam" id="PF13815"/>
    </source>
</evidence>
<keyword evidence="1" id="KW-0175">Coiled coil</keyword>
<evidence type="ECO:0000313" key="3">
    <source>
        <dbReference type="Proteomes" id="UP000035642"/>
    </source>
</evidence>
<feature type="coiled-coil region" evidence="1">
    <location>
        <begin position="59"/>
        <end position="93"/>
    </location>
</feature>
<reference evidence="4" key="2">
    <citation type="submission" date="2017-02" db="UniProtKB">
        <authorList>
            <consortium name="WormBaseParasite"/>
        </authorList>
    </citation>
    <scope>IDENTIFICATION</scope>
</reference>
<dbReference type="Proteomes" id="UP000035642">
    <property type="component" value="Unassembled WGS sequence"/>
</dbReference>
<sequence>MEKPGKKFTMMDDGLPDWSLVARFSTLQAVLPSIIAVDVTSDEAAHRSQKLLRISQMQIEYLLKSQHQLLQQIKKLEDELRTKKKEAKQLKATILHSDAPFFKVIVVYGNELPPSLSAPRSVFQQFSLAVTALNSGNFADAGPFLCDSGMMNFEFCL</sequence>
<name>A0A0K0DEC5_ANGCA</name>
<dbReference type="InterPro" id="IPR032714">
    <property type="entry name" value="DZIP1_N"/>
</dbReference>
<accession>A0A0K0DEC5</accession>
<proteinExistence type="predicted"/>
<dbReference type="Pfam" id="PF13815">
    <property type="entry name" value="Dzip-like_N"/>
    <property type="match status" value="1"/>
</dbReference>
<protein>
    <submittedName>
        <fullName evidence="4">Dzip-like_N domain-containing protein</fullName>
    </submittedName>
</protein>